<protein>
    <recommendedName>
        <fullName evidence="6">TonB-dependent receptor</fullName>
    </recommendedName>
</protein>
<keyword evidence="2" id="KW-0472">Membrane</keyword>
<dbReference type="Proteomes" id="UP001202248">
    <property type="component" value="Unassembled WGS sequence"/>
</dbReference>
<dbReference type="EMBL" id="JAKWBL010000001">
    <property type="protein sequence ID" value="MCH5596621.1"/>
    <property type="molecule type" value="Genomic_DNA"/>
</dbReference>
<keyword evidence="5" id="KW-1185">Reference proteome</keyword>
<evidence type="ECO:0000313" key="4">
    <source>
        <dbReference type="EMBL" id="MCH5596621.1"/>
    </source>
</evidence>
<evidence type="ECO:0000313" key="5">
    <source>
        <dbReference type="Proteomes" id="UP001202248"/>
    </source>
</evidence>
<evidence type="ECO:0008006" key="6">
    <source>
        <dbReference type="Google" id="ProtNLM"/>
    </source>
</evidence>
<evidence type="ECO:0000256" key="2">
    <source>
        <dbReference type="ARBA" id="ARBA00023136"/>
    </source>
</evidence>
<keyword evidence="3" id="KW-0998">Cell outer membrane</keyword>
<evidence type="ECO:0000256" key="1">
    <source>
        <dbReference type="ARBA" id="ARBA00004442"/>
    </source>
</evidence>
<evidence type="ECO:0000256" key="3">
    <source>
        <dbReference type="ARBA" id="ARBA00023237"/>
    </source>
</evidence>
<comment type="caution">
    <text evidence="4">The sequence shown here is derived from an EMBL/GenBank/DDBJ whole genome shotgun (WGS) entry which is preliminary data.</text>
</comment>
<comment type="subcellular location">
    <subcellularLocation>
        <location evidence="1">Cell outer membrane</location>
    </subcellularLocation>
</comment>
<name>A0ABS9SE37_9BACT</name>
<gene>
    <name evidence="4" type="ORF">MKP09_01105</name>
</gene>
<reference evidence="4 5" key="1">
    <citation type="submission" date="2022-02" db="EMBL/GenBank/DDBJ databases">
        <authorList>
            <person name="Min J."/>
        </authorList>
    </citation>
    <scope>NUCLEOTIDE SEQUENCE [LARGE SCALE GENOMIC DNA]</scope>
    <source>
        <strain evidence="4 5">GR10-1</strain>
    </source>
</reference>
<dbReference type="Gene3D" id="2.40.170.20">
    <property type="entry name" value="TonB-dependent receptor, beta-barrel domain"/>
    <property type="match status" value="1"/>
</dbReference>
<proteinExistence type="predicted"/>
<dbReference type="InterPro" id="IPR036942">
    <property type="entry name" value="Beta-barrel_TonB_sf"/>
</dbReference>
<accession>A0ABS9SE37</accession>
<sequence>MKEPYSYVNYSFISKGNYSVTNSNYFDITSDLILNYNHDFSDMLRLNVNAGGANSYRNLKSAISSTDGLTIPEFYNLSNTTNPLTGRNILQERRTTSAYGTIDVEALKFLYLNFTGRYDKASTLAINNNAYFYPSVGLSAVLSDALKLPQPISFLKTRASWAKVNTGFVDPNDPYAHILTYSIGNKWNNKGSVVWPGTAIAPQLIPSTVESAEYGLVLGLLRNRINIDATYFRNKEYNGFTTVPQSEASGYLNLLQNANIYVRKGWEFVVSGTPVLNSDFKWETTFNFSNSHRWLKKATAPGSNGFVDKINEPGSIKEGDRTDRVFITYSQTADGRPIYNANGSLAFDANPHFFGYADSKWMYGWQNSFNYKNIGLSFSFDGRLGGLIYSTTNQKMWWGGAAIETANSYRDDAIAGNNTYIAPGVVVKDGSVTYDRRGEIVSDTRQYEENTTAVNYISFMQSDAGNALNNYFYYSGSYLKMRELVLSYNLPATWVKGIFKAASVSFIGNNLFILSKIPNVDPDAESDNLQTPSVRSLGFNINLKF</sequence>
<organism evidence="4 5">
    <name type="scientific">Niabella ginsengisoli</name>
    <dbReference type="NCBI Taxonomy" id="522298"/>
    <lineage>
        <taxon>Bacteria</taxon>
        <taxon>Pseudomonadati</taxon>
        <taxon>Bacteroidota</taxon>
        <taxon>Chitinophagia</taxon>
        <taxon>Chitinophagales</taxon>
        <taxon>Chitinophagaceae</taxon>
        <taxon>Niabella</taxon>
    </lineage>
</organism>
<dbReference type="SUPFAM" id="SSF56935">
    <property type="entry name" value="Porins"/>
    <property type="match status" value="1"/>
</dbReference>